<dbReference type="Pfam" id="PF00583">
    <property type="entry name" value="Acetyltransf_1"/>
    <property type="match status" value="1"/>
</dbReference>
<protein>
    <submittedName>
        <fullName evidence="2">RimJ/RimL family protein N-acetyltransferase</fullName>
    </submittedName>
</protein>
<evidence type="ECO:0000313" key="2">
    <source>
        <dbReference type="EMBL" id="MBM7619137.1"/>
    </source>
</evidence>
<dbReference type="PANTHER" id="PTHR43415">
    <property type="entry name" value="SPERMIDINE N(1)-ACETYLTRANSFERASE"/>
    <property type="match status" value="1"/>
</dbReference>
<proteinExistence type="predicted"/>
<organism evidence="2 3">
    <name type="scientific">Sutcliffiella tianshenii</name>
    <dbReference type="NCBI Taxonomy" id="1463404"/>
    <lineage>
        <taxon>Bacteria</taxon>
        <taxon>Bacillati</taxon>
        <taxon>Bacillota</taxon>
        <taxon>Bacilli</taxon>
        <taxon>Bacillales</taxon>
        <taxon>Bacillaceae</taxon>
        <taxon>Sutcliffiella</taxon>
    </lineage>
</organism>
<dbReference type="Gene3D" id="3.40.630.30">
    <property type="match status" value="1"/>
</dbReference>
<dbReference type="SUPFAM" id="SSF55729">
    <property type="entry name" value="Acyl-CoA N-acyltransferases (Nat)"/>
    <property type="match status" value="1"/>
</dbReference>
<keyword evidence="3" id="KW-1185">Reference proteome</keyword>
<dbReference type="PANTHER" id="PTHR43415:SF3">
    <property type="entry name" value="GNAT-FAMILY ACETYLTRANSFERASE"/>
    <property type="match status" value="1"/>
</dbReference>
<dbReference type="InterPro" id="IPR016181">
    <property type="entry name" value="Acyl_CoA_acyltransferase"/>
</dbReference>
<dbReference type="CDD" id="cd04301">
    <property type="entry name" value="NAT_SF"/>
    <property type="match status" value="1"/>
</dbReference>
<evidence type="ECO:0000259" key="1">
    <source>
        <dbReference type="PROSITE" id="PS51186"/>
    </source>
</evidence>
<dbReference type="Proteomes" id="UP000737402">
    <property type="component" value="Unassembled WGS sequence"/>
</dbReference>
<comment type="caution">
    <text evidence="2">The sequence shown here is derived from an EMBL/GenBank/DDBJ whole genome shotgun (WGS) entry which is preliminary data.</text>
</comment>
<feature type="domain" description="N-acetyltransferase" evidence="1">
    <location>
        <begin position="1"/>
        <end position="166"/>
    </location>
</feature>
<gene>
    <name evidence="2" type="ORF">JOC95_000986</name>
</gene>
<name>A0ABS2NWU0_9BACI</name>
<dbReference type="PROSITE" id="PS51186">
    <property type="entry name" value="GNAT"/>
    <property type="match status" value="1"/>
</dbReference>
<reference evidence="2 3" key="1">
    <citation type="submission" date="2021-01" db="EMBL/GenBank/DDBJ databases">
        <title>Genomic Encyclopedia of Type Strains, Phase IV (KMG-IV): sequencing the most valuable type-strain genomes for metagenomic binning, comparative biology and taxonomic classification.</title>
        <authorList>
            <person name="Goeker M."/>
        </authorList>
    </citation>
    <scope>NUCLEOTIDE SEQUENCE [LARGE SCALE GENOMIC DNA]</scope>
    <source>
        <strain evidence="2 3">DSM 25879</strain>
    </source>
</reference>
<dbReference type="EMBL" id="JAFBED010000002">
    <property type="protein sequence ID" value="MBM7619137.1"/>
    <property type="molecule type" value="Genomic_DNA"/>
</dbReference>
<accession>A0ABS2NWU0</accession>
<evidence type="ECO:0000313" key="3">
    <source>
        <dbReference type="Proteomes" id="UP000737402"/>
    </source>
</evidence>
<dbReference type="InterPro" id="IPR000182">
    <property type="entry name" value="GNAT_dom"/>
</dbReference>
<dbReference type="RefSeq" id="WP_204413967.1">
    <property type="nucleotide sequence ID" value="NZ_JAFBED010000002.1"/>
</dbReference>
<sequence>MNVRKAIPEDAEKLAELIKKVEESNFMLFGPGERKVTGEQLRKNRIGPLEKDQSSNFLVAVDGEELIGYLMAIGSTTQRTAHSVYLVIGVSETARGKGVGTELFRKMVEWAKNRNLHRLELTVMIHNEAAINLYKKMGFEIEGVKKHSLFVDGTFVDELYMENFCR</sequence>